<feature type="transmembrane region" description="Helical" evidence="6">
    <location>
        <begin position="291"/>
        <end position="316"/>
    </location>
</feature>
<feature type="transmembrane region" description="Helical" evidence="6">
    <location>
        <begin position="250"/>
        <end position="270"/>
    </location>
</feature>
<feature type="transmembrane region" description="Helical" evidence="6">
    <location>
        <begin position="210"/>
        <end position="230"/>
    </location>
</feature>
<comment type="subcellular location">
    <subcellularLocation>
        <location evidence="1">Cell membrane</location>
        <topology evidence="1">Multi-pass membrane protein</topology>
    </subcellularLocation>
</comment>
<organism evidence="8 9">
    <name type="scientific">Phocaeicola vulgatus</name>
    <name type="common">Bacteroides vulgatus</name>
    <dbReference type="NCBI Taxonomy" id="821"/>
    <lineage>
        <taxon>Bacteria</taxon>
        <taxon>Pseudomonadati</taxon>
        <taxon>Bacteroidota</taxon>
        <taxon>Bacteroidia</taxon>
        <taxon>Bacteroidales</taxon>
        <taxon>Bacteroidaceae</taxon>
        <taxon>Phocaeicola</taxon>
    </lineage>
</organism>
<feature type="transmembrane region" description="Helical" evidence="6">
    <location>
        <begin position="359"/>
        <end position="381"/>
    </location>
</feature>
<dbReference type="Proteomes" id="UP000462922">
    <property type="component" value="Unassembled WGS sequence"/>
</dbReference>
<evidence type="ECO:0000256" key="6">
    <source>
        <dbReference type="SAM" id="Phobius"/>
    </source>
</evidence>
<keyword evidence="5 6" id="KW-0472">Membrane</keyword>
<comment type="caution">
    <text evidence="8">The sequence shown here is derived from an EMBL/GenBank/DDBJ whole genome shotgun (WGS) entry which is preliminary data.</text>
</comment>
<feature type="transmembrane region" description="Helical" evidence="6">
    <location>
        <begin position="9"/>
        <end position="30"/>
    </location>
</feature>
<evidence type="ECO:0000256" key="2">
    <source>
        <dbReference type="ARBA" id="ARBA00022475"/>
    </source>
</evidence>
<feature type="transmembrane region" description="Helical" evidence="6">
    <location>
        <begin position="42"/>
        <end position="65"/>
    </location>
</feature>
<evidence type="ECO:0000313" key="9">
    <source>
        <dbReference type="Proteomes" id="UP000283833"/>
    </source>
</evidence>
<feature type="transmembrane region" description="Helical" evidence="6">
    <location>
        <begin position="144"/>
        <end position="163"/>
    </location>
</feature>
<sequence>MAKSVKANYLFNLINSASQLLFPLITFPYASRIMMADGIGQVNFFQSIISYISLFTCLGIPMYAIREVAKVRDNPEKMTRITVEILLLHAFLTLLGYMAVAVICLTVTEVQTDIPLFLLLSATIFFTAIGCEWFYQGIEDFKYVAIRGMVVKTISVILLFLLVKSKEDILWYGVYSVLGVLGGNIFNFVRLRKYLHKDMIEFRALHPFSHLKPAIHIFVLNVIGSVYLQLNNVLLGFMKDVEAVGYFTAATKILVIAMSFSSSLGAVIMPRTSNLIAENKMDEFKTLIQKSYDFVLALAMPLTVGLIFISPSAILLLSGEGFASAILTSQIIAFNILTVSIAGVMGFQVLYPMGRINTVIFCTFIGAIVNILMNVLLTPVYGHNGTAVAYMLAEVAVTFSMFILGRKYIPIQFFKKEHLHYIIGSVVMGIGLYFISNSQLDNIMMLTFMLLVGGLTYVGILVVLKDSVSKIIQKTISQYFEKKKIL</sequence>
<reference evidence="7 10" key="2">
    <citation type="journal article" date="2019" name="Nat. Med.">
        <title>A library of human gut bacterial isolates paired with longitudinal multiomics data enables mechanistic microbiome research.</title>
        <authorList>
            <person name="Poyet M."/>
            <person name="Groussin M."/>
            <person name="Gibbons S.M."/>
            <person name="Avila-Pacheco J."/>
            <person name="Jiang X."/>
            <person name="Kearney S.M."/>
            <person name="Perrotta A.R."/>
            <person name="Berdy B."/>
            <person name="Zhao S."/>
            <person name="Lieberman T.D."/>
            <person name="Swanson P.K."/>
            <person name="Smith M."/>
            <person name="Roesemann S."/>
            <person name="Alexander J.E."/>
            <person name="Rich S.A."/>
            <person name="Livny J."/>
            <person name="Vlamakis H."/>
            <person name="Clish C."/>
            <person name="Bullock K."/>
            <person name="Deik A."/>
            <person name="Scott J."/>
            <person name="Pierce K.A."/>
            <person name="Xavier R.J."/>
            <person name="Alm E.J."/>
        </authorList>
    </citation>
    <scope>NUCLEOTIDE SEQUENCE [LARGE SCALE GENOMIC DNA]</scope>
    <source>
        <strain evidence="7 10">BIOML-A110</strain>
    </source>
</reference>
<gene>
    <name evidence="8" type="ORF">DWX04_11875</name>
    <name evidence="7" type="ORF">GAY76_14285</name>
</gene>
<proteinExistence type="predicted"/>
<feature type="transmembrane region" description="Helical" evidence="6">
    <location>
        <begin position="418"/>
        <end position="436"/>
    </location>
</feature>
<keyword evidence="3 6" id="KW-0812">Transmembrane</keyword>
<feature type="transmembrane region" description="Helical" evidence="6">
    <location>
        <begin position="387"/>
        <end position="406"/>
    </location>
</feature>
<dbReference type="EMBL" id="WDAX01000033">
    <property type="protein sequence ID" value="KAB6571679.1"/>
    <property type="molecule type" value="Genomic_DNA"/>
</dbReference>
<feature type="transmembrane region" description="Helical" evidence="6">
    <location>
        <begin position="114"/>
        <end position="135"/>
    </location>
</feature>
<accession>A0A412QNR8</accession>
<evidence type="ECO:0000313" key="8">
    <source>
        <dbReference type="EMBL" id="RGT92677.1"/>
    </source>
</evidence>
<dbReference type="Pfam" id="PF01943">
    <property type="entry name" value="Polysacc_synt"/>
    <property type="match status" value="1"/>
</dbReference>
<dbReference type="EMBL" id="QRXI01000014">
    <property type="protein sequence ID" value="RGT92677.1"/>
    <property type="molecule type" value="Genomic_DNA"/>
</dbReference>
<feature type="transmembrane region" description="Helical" evidence="6">
    <location>
        <begin position="322"/>
        <end position="347"/>
    </location>
</feature>
<evidence type="ECO:0000313" key="7">
    <source>
        <dbReference type="EMBL" id="KAB6571679.1"/>
    </source>
</evidence>
<dbReference type="GO" id="GO:0005886">
    <property type="term" value="C:plasma membrane"/>
    <property type="evidence" value="ECO:0007669"/>
    <property type="project" value="UniProtKB-SubCell"/>
</dbReference>
<keyword evidence="4 6" id="KW-1133">Transmembrane helix</keyword>
<evidence type="ECO:0000256" key="1">
    <source>
        <dbReference type="ARBA" id="ARBA00004651"/>
    </source>
</evidence>
<evidence type="ECO:0000256" key="4">
    <source>
        <dbReference type="ARBA" id="ARBA00022989"/>
    </source>
</evidence>
<evidence type="ECO:0000256" key="3">
    <source>
        <dbReference type="ARBA" id="ARBA00022692"/>
    </source>
</evidence>
<feature type="transmembrane region" description="Helical" evidence="6">
    <location>
        <begin position="86"/>
        <end position="108"/>
    </location>
</feature>
<dbReference type="AlphaFoldDB" id="A0A412QNR8"/>
<name>A0A412QNR8_PHOVU</name>
<dbReference type="InterPro" id="IPR002797">
    <property type="entry name" value="Polysacc_synth"/>
</dbReference>
<protein>
    <submittedName>
        <fullName evidence="8">Flippase</fullName>
    </submittedName>
</protein>
<dbReference type="Proteomes" id="UP000283833">
    <property type="component" value="Unassembled WGS sequence"/>
</dbReference>
<dbReference type="PANTHER" id="PTHR30250:SF11">
    <property type="entry name" value="O-ANTIGEN TRANSPORTER-RELATED"/>
    <property type="match status" value="1"/>
</dbReference>
<dbReference type="RefSeq" id="WP_117696293.1">
    <property type="nucleotide sequence ID" value="NZ_JAKKWV010000014.1"/>
</dbReference>
<dbReference type="CDD" id="cd13128">
    <property type="entry name" value="MATE_Wzx_like"/>
    <property type="match status" value="1"/>
</dbReference>
<feature type="transmembrane region" description="Helical" evidence="6">
    <location>
        <begin position="169"/>
        <end position="189"/>
    </location>
</feature>
<evidence type="ECO:0000256" key="5">
    <source>
        <dbReference type="ARBA" id="ARBA00023136"/>
    </source>
</evidence>
<evidence type="ECO:0000313" key="10">
    <source>
        <dbReference type="Proteomes" id="UP000462922"/>
    </source>
</evidence>
<dbReference type="InterPro" id="IPR050833">
    <property type="entry name" value="Poly_Biosynth_Transport"/>
</dbReference>
<reference evidence="8 9" key="1">
    <citation type="submission" date="2018-08" db="EMBL/GenBank/DDBJ databases">
        <title>A genome reference for cultivated species of the human gut microbiota.</title>
        <authorList>
            <person name="Zou Y."/>
            <person name="Xue W."/>
            <person name="Luo G."/>
        </authorList>
    </citation>
    <scope>NUCLEOTIDE SEQUENCE [LARGE SCALE GENOMIC DNA]</scope>
    <source>
        <strain evidence="8 9">AF18-14</strain>
    </source>
</reference>
<keyword evidence="2" id="KW-1003">Cell membrane</keyword>
<dbReference type="PANTHER" id="PTHR30250">
    <property type="entry name" value="PST FAMILY PREDICTED COLANIC ACID TRANSPORTER"/>
    <property type="match status" value="1"/>
</dbReference>
<feature type="transmembrane region" description="Helical" evidence="6">
    <location>
        <begin position="442"/>
        <end position="464"/>
    </location>
</feature>